<comment type="caution">
    <text evidence="2">The sequence shown here is derived from an EMBL/GenBank/DDBJ whole genome shotgun (WGS) entry which is preliminary data.</text>
</comment>
<dbReference type="STRING" id="1423746.FD27_GL001112"/>
<protein>
    <submittedName>
        <fullName evidence="2">Uncharacterized protein</fullName>
    </submittedName>
</protein>
<gene>
    <name evidence="2" type="ORF">FD27_GL001112</name>
</gene>
<keyword evidence="3" id="KW-1185">Reference proteome</keyword>
<evidence type="ECO:0000313" key="3">
    <source>
        <dbReference type="Proteomes" id="UP000051445"/>
    </source>
</evidence>
<keyword evidence="1" id="KW-0812">Transmembrane</keyword>
<dbReference type="PATRIC" id="fig|1423746.3.peg.1134"/>
<keyword evidence="1" id="KW-0472">Membrane</keyword>
<dbReference type="AlphaFoldDB" id="A0A0R1PF68"/>
<accession>A0A0R1PF68</accession>
<dbReference type="Proteomes" id="UP000051445">
    <property type="component" value="Unassembled WGS sequence"/>
</dbReference>
<feature type="transmembrane region" description="Helical" evidence="1">
    <location>
        <begin position="20"/>
        <end position="41"/>
    </location>
</feature>
<sequence>MDPNQLEVLKEFIPQSSVELLLNPLAQGVGYTISGIYYAIFGKLIKYGAAKK</sequence>
<dbReference type="RefSeq" id="WP_157055090.1">
    <property type="nucleotide sequence ID" value="NZ_AZER01000016.1"/>
</dbReference>
<evidence type="ECO:0000313" key="2">
    <source>
        <dbReference type="EMBL" id="KRL27355.1"/>
    </source>
</evidence>
<dbReference type="EMBL" id="AZER01000016">
    <property type="protein sequence ID" value="KRL27355.1"/>
    <property type="molecule type" value="Genomic_DNA"/>
</dbReference>
<keyword evidence="1" id="KW-1133">Transmembrane helix</keyword>
<organism evidence="2 3">
    <name type="scientific">Limosilactobacillus frumenti DSM 13145</name>
    <dbReference type="NCBI Taxonomy" id="1423746"/>
    <lineage>
        <taxon>Bacteria</taxon>
        <taxon>Bacillati</taxon>
        <taxon>Bacillota</taxon>
        <taxon>Bacilli</taxon>
        <taxon>Lactobacillales</taxon>
        <taxon>Lactobacillaceae</taxon>
        <taxon>Limosilactobacillus</taxon>
    </lineage>
</organism>
<reference evidence="2 3" key="1">
    <citation type="journal article" date="2015" name="Genome Announc.">
        <title>Expanding the biotechnology potential of lactobacilli through comparative genomics of 213 strains and associated genera.</title>
        <authorList>
            <person name="Sun Z."/>
            <person name="Harris H.M."/>
            <person name="McCann A."/>
            <person name="Guo C."/>
            <person name="Argimon S."/>
            <person name="Zhang W."/>
            <person name="Yang X."/>
            <person name="Jeffery I.B."/>
            <person name="Cooney J.C."/>
            <person name="Kagawa T.F."/>
            <person name="Liu W."/>
            <person name="Song Y."/>
            <person name="Salvetti E."/>
            <person name="Wrobel A."/>
            <person name="Rasinkangas P."/>
            <person name="Parkhill J."/>
            <person name="Rea M.C."/>
            <person name="O'Sullivan O."/>
            <person name="Ritari J."/>
            <person name="Douillard F.P."/>
            <person name="Paul Ross R."/>
            <person name="Yang R."/>
            <person name="Briner A.E."/>
            <person name="Felis G.E."/>
            <person name="de Vos W.M."/>
            <person name="Barrangou R."/>
            <person name="Klaenhammer T.R."/>
            <person name="Caufield P.W."/>
            <person name="Cui Y."/>
            <person name="Zhang H."/>
            <person name="O'Toole P.W."/>
        </authorList>
    </citation>
    <scope>NUCLEOTIDE SEQUENCE [LARGE SCALE GENOMIC DNA]</scope>
    <source>
        <strain evidence="2 3">DSM 13145</strain>
    </source>
</reference>
<evidence type="ECO:0000256" key="1">
    <source>
        <dbReference type="SAM" id="Phobius"/>
    </source>
</evidence>
<proteinExistence type="predicted"/>
<name>A0A0R1PF68_9LACO</name>